<keyword evidence="14" id="KW-0539">Nucleus</keyword>
<evidence type="ECO:0000259" key="18">
    <source>
        <dbReference type="PROSITE" id="PS50089"/>
    </source>
</evidence>
<gene>
    <name evidence="19" type="ORF">BCR43DRAFT_524676</name>
</gene>
<keyword evidence="5" id="KW-0853">WD repeat</keyword>
<evidence type="ECO:0000313" key="19">
    <source>
        <dbReference type="EMBL" id="ORY96619.1"/>
    </source>
</evidence>
<evidence type="ECO:0000256" key="7">
    <source>
        <dbReference type="ARBA" id="ARBA00022723"/>
    </source>
</evidence>
<dbReference type="PANTHER" id="PTHR16047:SF7">
    <property type="entry name" value="E3 UBIQUITIN-PROTEIN LIGASE RFWD3"/>
    <property type="match status" value="1"/>
</dbReference>
<evidence type="ECO:0000256" key="4">
    <source>
        <dbReference type="ARBA" id="ARBA00022490"/>
    </source>
</evidence>
<comment type="caution">
    <text evidence="19">The sequence shown here is derived from an EMBL/GenBank/DDBJ whole genome shotgun (WGS) entry which is preliminary data.</text>
</comment>
<dbReference type="InterPro" id="IPR037381">
    <property type="entry name" value="RFWD3"/>
</dbReference>
<dbReference type="Gene3D" id="3.30.40.10">
    <property type="entry name" value="Zinc/RING finger domain, C3HC4 (zinc finger)"/>
    <property type="match status" value="1"/>
</dbReference>
<dbReference type="SUPFAM" id="SSF101908">
    <property type="entry name" value="Putative isomerase YbhE"/>
    <property type="match status" value="1"/>
</dbReference>
<keyword evidence="10 15" id="KW-0863">Zinc-finger</keyword>
<keyword evidence="6" id="KW-0808">Transferase</keyword>
<dbReference type="SUPFAM" id="SSF57850">
    <property type="entry name" value="RING/U-box"/>
    <property type="match status" value="1"/>
</dbReference>
<name>A0A1X2HCV4_SYNRA</name>
<dbReference type="GO" id="GO:0036297">
    <property type="term" value="P:interstrand cross-link repair"/>
    <property type="evidence" value="ECO:0007669"/>
    <property type="project" value="InterPro"/>
</dbReference>
<keyword evidence="4" id="KW-0963">Cytoplasm</keyword>
<dbReference type="SMART" id="SM00184">
    <property type="entry name" value="RING"/>
    <property type="match status" value="1"/>
</dbReference>
<dbReference type="EMBL" id="MCGN01000005">
    <property type="protein sequence ID" value="ORY96619.1"/>
    <property type="molecule type" value="Genomic_DNA"/>
</dbReference>
<keyword evidence="8" id="KW-0677">Repeat</keyword>
<dbReference type="InterPro" id="IPR015943">
    <property type="entry name" value="WD40/YVTN_repeat-like_dom_sf"/>
</dbReference>
<protein>
    <recommendedName>
        <fullName evidence="18">RING-type domain-containing protein</fullName>
    </recommendedName>
</protein>
<dbReference type="GO" id="GO:0008270">
    <property type="term" value="F:zinc ion binding"/>
    <property type="evidence" value="ECO:0007669"/>
    <property type="project" value="UniProtKB-KW"/>
</dbReference>
<reference evidence="19 20" key="1">
    <citation type="submission" date="2016-07" db="EMBL/GenBank/DDBJ databases">
        <title>Pervasive Adenine N6-methylation of Active Genes in Fungi.</title>
        <authorList>
            <consortium name="DOE Joint Genome Institute"/>
            <person name="Mondo S.J."/>
            <person name="Dannebaum R.O."/>
            <person name="Kuo R.C."/>
            <person name="Labutti K."/>
            <person name="Haridas S."/>
            <person name="Kuo A."/>
            <person name="Salamov A."/>
            <person name="Ahrendt S.R."/>
            <person name="Lipzen A."/>
            <person name="Sullivan W."/>
            <person name="Andreopoulos W.B."/>
            <person name="Clum A."/>
            <person name="Lindquist E."/>
            <person name="Daum C."/>
            <person name="Ramamoorthy G.K."/>
            <person name="Gryganskyi A."/>
            <person name="Culley D."/>
            <person name="Magnuson J.K."/>
            <person name="James T.Y."/>
            <person name="O'Malley M.A."/>
            <person name="Stajich J.E."/>
            <person name="Spatafora J.W."/>
            <person name="Visel A."/>
            <person name="Grigoriev I.V."/>
        </authorList>
    </citation>
    <scope>NUCLEOTIDE SEQUENCE [LARGE SCALE GENOMIC DNA]</scope>
    <source>
        <strain evidence="19 20">NRRL 2496</strain>
    </source>
</reference>
<dbReference type="InterPro" id="IPR001841">
    <property type="entry name" value="Znf_RING"/>
</dbReference>
<dbReference type="InterPro" id="IPR056527">
    <property type="entry name" value="WD40_RFWD3"/>
</dbReference>
<evidence type="ECO:0000256" key="16">
    <source>
        <dbReference type="SAM" id="Coils"/>
    </source>
</evidence>
<evidence type="ECO:0000256" key="8">
    <source>
        <dbReference type="ARBA" id="ARBA00022737"/>
    </source>
</evidence>
<dbReference type="Pfam" id="PF00097">
    <property type="entry name" value="zf-C3HC4"/>
    <property type="match status" value="1"/>
</dbReference>
<dbReference type="GO" id="GO:0004842">
    <property type="term" value="F:ubiquitin-protein transferase activity"/>
    <property type="evidence" value="ECO:0007669"/>
    <property type="project" value="InterPro"/>
</dbReference>
<keyword evidence="12" id="KW-0862">Zinc</keyword>
<dbReference type="PANTHER" id="PTHR16047">
    <property type="entry name" value="RFWD3 PROTEIN"/>
    <property type="match status" value="1"/>
</dbReference>
<dbReference type="AlphaFoldDB" id="A0A1X2HCV4"/>
<evidence type="ECO:0000256" key="2">
    <source>
        <dbReference type="ARBA" id="ARBA00004496"/>
    </source>
</evidence>
<dbReference type="GO" id="GO:0005634">
    <property type="term" value="C:nucleus"/>
    <property type="evidence" value="ECO:0007669"/>
    <property type="project" value="UniProtKB-SubCell"/>
</dbReference>
<evidence type="ECO:0000256" key="12">
    <source>
        <dbReference type="ARBA" id="ARBA00022833"/>
    </source>
</evidence>
<evidence type="ECO:0000313" key="20">
    <source>
        <dbReference type="Proteomes" id="UP000242180"/>
    </source>
</evidence>
<accession>A0A1X2HCV4</accession>
<evidence type="ECO:0000256" key="6">
    <source>
        <dbReference type="ARBA" id="ARBA00022679"/>
    </source>
</evidence>
<evidence type="ECO:0000256" key="10">
    <source>
        <dbReference type="ARBA" id="ARBA00022771"/>
    </source>
</evidence>
<dbReference type="OrthoDB" id="8062037at2759"/>
<evidence type="ECO:0000256" key="15">
    <source>
        <dbReference type="PROSITE-ProRule" id="PRU00175"/>
    </source>
</evidence>
<evidence type="ECO:0000256" key="13">
    <source>
        <dbReference type="ARBA" id="ARBA00023204"/>
    </source>
</evidence>
<evidence type="ECO:0000256" key="17">
    <source>
        <dbReference type="SAM" id="MobiDB-lite"/>
    </source>
</evidence>
<dbReference type="Pfam" id="PF23419">
    <property type="entry name" value="WD40_RFWD3"/>
    <property type="match status" value="1"/>
</dbReference>
<keyword evidence="9" id="KW-0227">DNA damage</keyword>
<keyword evidence="16" id="KW-0175">Coiled coil</keyword>
<keyword evidence="11" id="KW-0833">Ubl conjugation pathway</keyword>
<evidence type="ECO:0000256" key="1">
    <source>
        <dbReference type="ARBA" id="ARBA00004123"/>
    </source>
</evidence>
<dbReference type="Gene3D" id="2.130.10.10">
    <property type="entry name" value="YVTN repeat-like/Quinoprotein amine dehydrogenase"/>
    <property type="match status" value="1"/>
</dbReference>
<feature type="coiled-coil region" evidence="16">
    <location>
        <begin position="142"/>
        <end position="208"/>
    </location>
</feature>
<feature type="region of interest" description="Disordered" evidence="17">
    <location>
        <begin position="1"/>
        <end position="67"/>
    </location>
</feature>
<feature type="compositionally biased region" description="Low complexity" evidence="17">
    <location>
        <begin position="12"/>
        <end position="21"/>
    </location>
</feature>
<evidence type="ECO:0000256" key="9">
    <source>
        <dbReference type="ARBA" id="ARBA00022763"/>
    </source>
</evidence>
<keyword evidence="20" id="KW-1185">Reference proteome</keyword>
<keyword evidence="7" id="KW-0479">Metal-binding</keyword>
<sequence>MSQHSDRNVDDLLQQRQQQQLIANKRAHNLRENTENGDTTDDFKASPSVSSTKRLKTNNENDSQDEDNHKTCQICFETFANSGPHRITSVTCGHLFGESCILSWINKREHTTSTGKVPAKCPLCNTPVRKTHLRPVFVSKVMVEDTTRIEELKAENSQLKSDLARLRHLYDEEKLSANQQRVWFRKEREQFEEREKAYKKQIQRLQRGDAIDSNEDAEGAIKKAMQFASFFCKPLNYRIPSDYKVRPYEFDAIYGSAQQMYLAQISGRALALNARQDMLVASVSQSQTSASATASGHGLQKISLTDTDQCDFIWNHTKVIRDIQCSPFADANVLSTGLSKEMKLTCIHSKCDIVSYPLGNQGWSCAFDNRNNNLVYCGLANDTLNVFDARFTKNVLARLKGPSDCPLHSIAVVSHPHDGQKYILCSNRARSYLWEWHGPEDSVLKTLPDQGHGYKPYSLSYNEQTQSVLVSSRGQDVSRHAIYSLNNLQEHVWSVDSKGPQVPLARTCHYSYDASQDPADATICFSDHDSLSLWNRAGRVQSIPTGGMVLDVKSTKLASGPVLAALGNDQRLHLFNYL</sequence>
<dbReference type="InterPro" id="IPR013083">
    <property type="entry name" value="Znf_RING/FYVE/PHD"/>
</dbReference>
<feature type="compositionally biased region" description="Basic and acidic residues" evidence="17">
    <location>
        <begin position="1"/>
        <end position="10"/>
    </location>
</feature>
<evidence type="ECO:0000256" key="5">
    <source>
        <dbReference type="ARBA" id="ARBA00022574"/>
    </source>
</evidence>
<evidence type="ECO:0000256" key="14">
    <source>
        <dbReference type="ARBA" id="ARBA00023242"/>
    </source>
</evidence>
<feature type="domain" description="RING-type" evidence="18">
    <location>
        <begin position="72"/>
        <end position="125"/>
    </location>
</feature>
<comment type="subcellular location">
    <subcellularLocation>
        <location evidence="2">Cytoplasm</location>
    </subcellularLocation>
    <subcellularLocation>
        <location evidence="1">Nucleus</location>
    </subcellularLocation>
</comment>
<dbReference type="PROSITE" id="PS50089">
    <property type="entry name" value="ZF_RING_2"/>
    <property type="match status" value="1"/>
</dbReference>
<dbReference type="InterPro" id="IPR018957">
    <property type="entry name" value="Znf_C3HC4_RING-type"/>
</dbReference>
<dbReference type="InParanoid" id="A0A1X2HCV4"/>
<comment type="pathway">
    <text evidence="3">Protein modification; protein ubiquitination.</text>
</comment>
<keyword evidence="13" id="KW-0234">DNA repair</keyword>
<organism evidence="19 20">
    <name type="scientific">Syncephalastrum racemosum</name>
    <name type="common">Filamentous fungus</name>
    <dbReference type="NCBI Taxonomy" id="13706"/>
    <lineage>
        <taxon>Eukaryota</taxon>
        <taxon>Fungi</taxon>
        <taxon>Fungi incertae sedis</taxon>
        <taxon>Mucoromycota</taxon>
        <taxon>Mucoromycotina</taxon>
        <taxon>Mucoromycetes</taxon>
        <taxon>Mucorales</taxon>
        <taxon>Syncephalastraceae</taxon>
        <taxon>Syncephalastrum</taxon>
    </lineage>
</organism>
<dbReference type="GO" id="GO:0016567">
    <property type="term" value="P:protein ubiquitination"/>
    <property type="evidence" value="ECO:0007669"/>
    <property type="project" value="InterPro"/>
</dbReference>
<proteinExistence type="predicted"/>
<evidence type="ECO:0000256" key="3">
    <source>
        <dbReference type="ARBA" id="ARBA00004906"/>
    </source>
</evidence>
<dbReference type="STRING" id="13706.A0A1X2HCV4"/>
<evidence type="ECO:0000256" key="11">
    <source>
        <dbReference type="ARBA" id="ARBA00022786"/>
    </source>
</evidence>
<dbReference type="Proteomes" id="UP000242180">
    <property type="component" value="Unassembled WGS sequence"/>
</dbReference>
<dbReference type="OMA" id="VICSEAW"/>
<dbReference type="GO" id="GO:0005737">
    <property type="term" value="C:cytoplasm"/>
    <property type="evidence" value="ECO:0007669"/>
    <property type="project" value="UniProtKB-SubCell"/>
</dbReference>